<dbReference type="InterPro" id="IPR011009">
    <property type="entry name" value="Kinase-like_dom_sf"/>
</dbReference>
<accession>A0A8T7M2S5</accession>
<proteinExistence type="inferred from homology"/>
<dbReference type="AlphaFoldDB" id="A0A8T7M2S5"/>
<evidence type="ECO:0000313" key="4">
    <source>
        <dbReference type="EMBL" id="WJW67399.1"/>
    </source>
</evidence>
<evidence type="ECO:0000313" key="6">
    <source>
        <dbReference type="Proteomes" id="UP001431572"/>
    </source>
</evidence>
<organism evidence="3 5">
    <name type="scientific">Candidatus Chlorohelix allophototropha</name>
    <dbReference type="NCBI Taxonomy" id="3003348"/>
    <lineage>
        <taxon>Bacteria</taxon>
        <taxon>Bacillati</taxon>
        <taxon>Chloroflexota</taxon>
        <taxon>Chloroflexia</taxon>
        <taxon>Candidatus Chloroheliales</taxon>
        <taxon>Candidatus Chloroheliaceae</taxon>
        <taxon>Candidatus Chlorohelix</taxon>
    </lineage>
</organism>
<reference evidence="3 5" key="1">
    <citation type="submission" date="2020-06" db="EMBL/GenBank/DDBJ databases">
        <title>Anoxygenic phototrophic Chloroflexota member uses a Type I reaction center.</title>
        <authorList>
            <person name="Tsuji J.M."/>
            <person name="Shaw N.A."/>
            <person name="Nagashima S."/>
            <person name="Venkiteswaran J."/>
            <person name="Schiff S.L."/>
            <person name="Hanada S."/>
            <person name="Tank M."/>
            <person name="Neufeld J.D."/>
        </authorList>
    </citation>
    <scope>NUCLEOTIDE SEQUENCE [LARGE SCALE GENOMIC DNA]</scope>
    <source>
        <strain evidence="3">L227-S17</strain>
    </source>
</reference>
<protein>
    <submittedName>
        <fullName evidence="3">Phosphotransferase</fullName>
    </submittedName>
</protein>
<evidence type="ECO:0000313" key="5">
    <source>
        <dbReference type="Proteomes" id="UP000521676"/>
    </source>
</evidence>
<dbReference type="Gene3D" id="3.90.1200.10">
    <property type="match status" value="1"/>
</dbReference>
<reference evidence="4" key="2">
    <citation type="journal article" date="2024" name="Nature">
        <title>Anoxygenic phototroph of the Chloroflexota uses a type I reaction centre.</title>
        <authorList>
            <person name="Tsuji J.M."/>
            <person name="Shaw N.A."/>
            <person name="Nagashima S."/>
            <person name="Venkiteswaran J.J."/>
            <person name="Schiff S.L."/>
            <person name="Watanabe T."/>
            <person name="Fukui M."/>
            <person name="Hanada S."/>
            <person name="Tank M."/>
            <person name="Neufeld J.D."/>
        </authorList>
    </citation>
    <scope>NUCLEOTIDE SEQUENCE</scope>
    <source>
        <strain evidence="4">L227-S17</strain>
    </source>
</reference>
<dbReference type="EMBL" id="JACATZ010000001">
    <property type="protein sequence ID" value="NWJ45526.1"/>
    <property type="molecule type" value="Genomic_DNA"/>
</dbReference>
<evidence type="ECO:0000313" key="3">
    <source>
        <dbReference type="EMBL" id="NWJ45526.1"/>
    </source>
</evidence>
<sequence length="340" mass="38647">MMNLAGTPQLDFAEIARLVNTNYDVEVWGEIEELNERDGQRVLKCNILDGKPLIVRLCAPIRRYERVLSDTGALLLLSRGGFPVPHLRLTVKGERAFQWQTGCWAYVLDYIEGEQPEMDLPTLNYIAGLLAEIHDLVHTTAEYPGLVNWLEELPVSIERAERASLHPQWGKIAREVAESLRSLPDLSVLPLGLIHTDVHEGNMLRTSDGELYLIDWEDAGLGEMVFDMALVLGWNCVWPKNTFIALFGSRLPDRYDFDEEYSRAFLHAYQKVRKLSEQEVNLLGAAIRFVMGWFASRDIEREIISPGISDGLAITNWAIMRSVTPLWERKLAQWALETAG</sequence>
<evidence type="ECO:0000256" key="1">
    <source>
        <dbReference type="ARBA" id="ARBA00038240"/>
    </source>
</evidence>
<dbReference type="SUPFAM" id="SSF56112">
    <property type="entry name" value="Protein kinase-like (PK-like)"/>
    <property type="match status" value="1"/>
</dbReference>
<dbReference type="Proteomes" id="UP001431572">
    <property type="component" value="Chromosome 1"/>
</dbReference>
<dbReference type="GO" id="GO:0019202">
    <property type="term" value="F:amino acid kinase activity"/>
    <property type="evidence" value="ECO:0007669"/>
    <property type="project" value="TreeGrafter"/>
</dbReference>
<comment type="similarity">
    <text evidence="1">Belongs to the pseudomonas-type ThrB family.</text>
</comment>
<dbReference type="PANTHER" id="PTHR21064">
    <property type="entry name" value="AMINOGLYCOSIDE PHOSPHOTRANSFERASE DOMAIN-CONTAINING PROTEIN-RELATED"/>
    <property type="match status" value="1"/>
</dbReference>
<dbReference type="Pfam" id="PF01636">
    <property type="entry name" value="APH"/>
    <property type="match status" value="1"/>
</dbReference>
<name>A0A8T7M2S5_9CHLR</name>
<evidence type="ECO:0000259" key="2">
    <source>
        <dbReference type="Pfam" id="PF01636"/>
    </source>
</evidence>
<dbReference type="InterPro" id="IPR002575">
    <property type="entry name" value="Aminoglycoside_PTrfase"/>
</dbReference>
<dbReference type="RefSeq" id="WP_341469293.1">
    <property type="nucleotide sequence ID" value="NZ_CP128399.1"/>
</dbReference>
<dbReference type="PANTHER" id="PTHR21064:SF6">
    <property type="entry name" value="AMINOGLYCOSIDE PHOSPHOTRANSFERASE DOMAIN-CONTAINING PROTEIN"/>
    <property type="match status" value="1"/>
</dbReference>
<feature type="domain" description="Aminoglycoside phosphotransferase" evidence="2">
    <location>
        <begin position="48"/>
        <end position="247"/>
    </location>
</feature>
<keyword evidence="6" id="KW-1185">Reference proteome</keyword>
<dbReference type="Proteomes" id="UP000521676">
    <property type="component" value="Unassembled WGS sequence"/>
</dbReference>
<dbReference type="EMBL" id="CP128399">
    <property type="protein sequence ID" value="WJW67399.1"/>
    <property type="molecule type" value="Genomic_DNA"/>
</dbReference>
<gene>
    <name evidence="3" type="ORF">HXX08_06585</name>
    <name evidence="4" type="ORF">OZ401_000665</name>
</gene>
<dbReference type="InterPro" id="IPR050249">
    <property type="entry name" value="Pseudomonas-type_ThrB"/>
</dbReference>